<dbReference type="Gramene" id="KZM80987">
    <property type="protein sequence ID" value="KZM80987"/>
    <property type="gene ID" value="DCAR_031858"/>
</dbReference>
<sequence>MLNKLLHNIDWSKMHEIVEPFMNLEYRVFNNFLQHNISIGVKGALCYEACKNLIQGFNPMHHLQILQNISSDDRLSFLAYHVFQAIYDESSVRDSGVILIQELSVNADFRSEFVKNCQTLNGRYRKHNLVWEGPPVLFPQNGVCSSFIGNNGHNLDPYGFGCTYE</sequence>
<evidence type="ECO:0000313" key="2">
    <source>
        <dbReference type="Proteomes" id="UP000077755"/>
    </source>
</evidence>
<protein>
    <submittedName>
        <fullName evidence="1">Uncharacterized protein</fullName>
    </submittedName>
</protein>
<reference evidence="1" key="1">
    <citation type="journal article" date="2016" name="Nat. Genet.">
        <title>A high-quality carrot genome assembly provides new insights into carotenoid accumulation and asterid genome evolution.</title>
        <authorList>
            <person name="Iorizzo M."/>
            <person name="Ellison S."/>
            <person name="Senalik D."/>
            <person name="Zeng P."/>
            <person name="Satapoomin P."/>
            <person name="Huang J."/>
            <person name="Bowman M."/>
            <person name="Iovene M."/>
            <person name="Sanseverino W."/>
            <person name="Cavagnaro P."/>
            <person name="Yildiz M."/>
            <person name="Macko-Podgorni A."/>
            <person name="Moranska E."/>
            <person name="Grzebelus E."/>
            <person name="Grzebelus D."/>
            <person name="Ashrafi H."/>
            <person name="Zheng Z."/>
            <person name="Cheng S."/>
            <person name="Spooner D."/>
            <person name="Van Deynze A."/>
            <person name="Simon P."/>
        </authorList>
    </citation>
    <scope>NUCLEOTIDE SEQUENCE</scope>
    <source>
        <tissue evidence="1">Leaf</tissue>
    </source>
</reference>
<keyword evidence="2" id="KW-1185">Reference proteome</keyword>
<organism evidence="1 2">
    <name type="scientific">Daucus carota subsp. sativus</name>
    <name type="common">Carrot</name>
    <dbReference type="NCBI Taxonomy" id="79200"/>
    <lineage>
        <taxon>Eukaryota</taxon>
        <taxon>Viridiplantae</taxon>
        <taxon>Streptophyta</taxon>
        <taxon>Embryophyta</taxon>
        <taxon>Tracheophyta</taxon>
        <taxon>Spermatophyta</taxon>
        <taxon>Magnoliopsida</taxon>
        <taxon>eudicotyledons</taxon>
        <taxon>Gunneridae</taxon>
        <taxon>Pentapetalae</taxon>
        <taxon>asterids</taxon>
        <taxon>campanulids</taxon>
        <taxon>Apiales</taxon>
        <taxon>Apiaceae</taxon>
        <taxon>Apioideae</taxon>
        <taxon>Scandiceae</taxon>
        <taxon>Daucinae</taxon>
        <taxon>Daucus</taxon>
        <taxon>Daucus sect. Daucus</taxon>
    </lineage>
</organism>
<reference evidence="1" key="2">
    <citation type="submission" date="2022-03" db="EMBL/GenBank/DDBJ databases">
        <title>Draft title - Genomic analysis of global carrot germplasm unveils the trajectory of domestication and the origin of high carotenoid orange carrot.</title>
        <authorList>
            <person name="Iorizzo M."/>
            <person name="Ellison S."/>
            <person name="Senalik D."/>
            <person name="Macko-Podgorni A."/>
            <person name="Grzebelus D."/>
            <person name="Bostan H."/>
            <person name="Rolling W."/>
            <person name="Curaba J."/>
            <person name="Simon P."/>
        </authorList>
    </citation>
    <scope>NUCLEOTIDE SEQUENCE</scope>
    <source>
        <tissue evidence="1">Leaf</tissue>
    </source>
</reference>
<dbReference type="AlphaFoldDB" id="A0A175YC19"/>
<accession>A0A175YC19</accession>
<proteinExistence type="predicted"/>
<name>A0A175YC19_DAUCS</name>
<gene>
    <name evidence="1" type="ORF">DCAR_0623476</name>
</gene>
<evidence type="ECO:0000313" key="1">
    <source>
        <dbReference type="EMBL" id="WOH04070.1"/>
    </source>
</evidence>
<dbReference type="EMBL" id="CP093348">
    <property type="protein sequence ID" value="WOH04070.1"/>
    <property type="molecule type" value="Genomic_DNA"/>
</dbReference>
<dbReference type="Proteomes" id="UP000077755">
    <property type="component" value="Chromosome 6"/>
</dbReference>